<keyword evidence="1" id="KW-1133">Transmembrane helix</keyword>
<name>M1Q7F7_METMZ</name>
<protein>
    <submittedName>
        <fullName evidence="2">Uncharacterized protein</fullName>
    </submittedName>
</protein>
<evidence type="ECO:0000256" key="1">
    <source>
        <dbReference type="SAM" id="Phobius"/>
    </source>
</evidence>
<keyword evidence="1" id="KW-0472">Membrane</keyword>
<evidence type="ECO:0000313" key="3">
    <source>
        <dbReference type="Proteomes" id="UP000011718"/>
    </source>
</evidence>
<organism evidence="2 3">
    <name type="scientific">Methanosarcina mazei Tuc01</name>
    <dbReference type="NCBI Taxonomy" id="1236903"/>
    <lineage>
        <taxon>Archaea</taxon>
        <taxon>Methanobacteriati</taxon>
        <taxon>Methanobacteriota</taxon>
        <taxon>Stenosarchaea group</taxon>
        <taxon>Methanomicrobia</taxon>
        <taxon>Methanosarcinales</taxon>
        <taxon>Methanosarcinaceae</taxon>
        <taxon>Methanosarcina</taxon>
    </lineage>
</organism>
<dbReference type="HOGENOM" id="CLU_3227826_0_0_2"/>
<keyword evidence="1" id="KW-0812">Transmembrane</keyword>
<sequence>MARKFDFPQKCKTLFLTGIPFSVPFLILFKAQTKSQYRKIIHL</sequence>
<reference evidence="2 3" key="1">
    <citation type="journal article" date="2013" name="Genome Announc.">
        <title>Complete Genome of a Methanosarcina mazei Strain Isolated from Sediment Samples from an Amazonian Flooded Area.</title>
        <authorList>
            <person name="Assis das Gracas D."/>
            <person name="Thiago Juca Ramos R."/>
            <person name="Vieira Araujo A.C."/>
            <person name="Zahlouth R."/>
            <person name="Ribeiro Carneiro A."/>
            <person name="Souza Lopes T."/>
            <person name="Azevedo Barauna R."/>
            <person name="Azevedo V."/>
            <person name="Cruz Schneider M.P."/>
            <person name="Pellizari V.H."/>
            <person name="Silva A."/>
        </authorList>
    </citation>
    <scope>NUCLEOTIDE SEQUENCE [LARGE SCALE GENOMIC DNA]</scope>
    <source>
        <strain evidence="2 3">Tuc01</strain>
    </source>
</reference>
<dbReference type="BioCyc" id="MMAZ1236903:G139K-655-MONOMER"/>
<feature type="transmembrane region" description="Helical" evidence="1">
    <location>
        <begin position="12"/>
        <end position="29"/>
    </location>
</feature>
<accession>M1Q7F7</accession>
<gene>
    <name evidence="2" type="ORF">MmTuc01_0691</name>
</gene>
<dbReference type="Proteomes" id="UP000011718">
    <property type="component" value="Chromosome"/>
</dbReference>
<dbReference type="KEGG" id="mmaz:MmTuc01_0691"/>
<dbReference type="EMBL" id="CP004144">
    <property type="protein sequence ID" value="AGF96103.1"/>
    <property type="molecule type" value="Genomic_DNA"/>
</dbReference>
<evidence type="ECO:0000313" key="2">
    <source>
        <dbReference type="EMBL" id="AGF96103.1"/>
    </source>
</evidence>
<proteinExistence type="predicted"/>
<dbReference type="AlphaFoldDB" id="M1Q7F7"/>